<dbReference type="AlphaFoldDB" id="A0A1D1VAR5"/>
<feature type="coiled-coil region" evidence="1">
    <location>
        <begin position="259"/>
        <end position="293"/>
    </location>
</feature>
<gene>
    <name evidence="3" type="primary">RvY_09838-1</name>
    <name evidence="3" type="synonym">RvY_09838.1</name>
    <name evidence="3" type="ORF">RvY_09838</name>
</gene>
<feature type="region of interest" description="Disordered" evidence="2">
    <location>
        <begin position="1"/>
        <end position="46"/>
    </location>
</feature>
<comment type="caution">
    <text evidence="3">The sequence shown here is derived from an EMBL/GenBank/DDBJ whole genome shotgun (WGS) entry which is preliminary data.</text>
</comment>
<organism evidence="3 4">
    <name type="scientific">Ramazzottius varieornatus</name>
    <name type="common">Water bear</name>
    <name type="synonym">Tardigrade</name>
    <dbReference type="NCBI Taxonomy" id="947166"/>
    <lineage>
        <taxon>Eukaryota</taxon>
        <taxon>Metazoa</taxon>
        <taxon>Ecdysozoa</taxon>
        <taxon>Tardigrada</taxon>
        <taxon>Eutardigrada</taxon>
        <taxon>Parachela</taxon>
        <taxon>Hypsibioidea</taxon>
        <taxon>Ramazzottiidae</taxon>
        <taxon>Ramazzottius</taxon>
    </lineage>
</organism>
<evidence type="ECO:0000313" key="3">
    <source>
        <dbReference type="EMBL" id="GAU98729.1"/>
    </source>
</evidence>
<proteinExistence type="predicted"/>
<accession>A0A1D1VAR5</accession>
<dbReference type="InterPro" id="IPR029327">
    <property type="entry name" value="HAUS4"/>
</dbReference>
<reference evidence="3 4" key="1">
    <citation type="journal article" date="2016" name="Nat. Commun.">
        <title>Extremotolerant tardigrade genome and improved radiotolerance of human cultured cells by tardigrade-unique protein.</title>
        <authorList>
            <person name="Hashimoto T."/>
            <person name="Horikawa D.D."/>
            <person name="Saito Y."/>
            <person name="Kuwahara H."/>
            <person name="Kozuka-Hata H."/>
            <person name="Shin-I T."/>
            <person name="Minakuchi Y."/>
            <person name="Ohishi K."/>
            <person name="Motoyama A."/>
            <person name="Aizu T."/>
            <person name="Enomoto A."/>
            <person name="Kondo K."/>
            <person name="Tanaka S."/>
            <person name="Hara Y."/>
            <person name="Koshikawa S."/>
            <person name="Sagara H."/>
            <person name="Miura T."/>
            <person name="Yokobori S."/>
            <person name="Miyagawa K."/>
            <person name="Suzuki Y."/>
            <person name="Kubo T."/>
            <person name="Oyama M."/>
            <person name="Kohara Y."/>
            <person name="Fujiyama A."/>
            <person name="Arakawa K."/>
            <person name="Katayama T."/>
            <person name="Toyoda A."/>
            <person name="Kunieda T."/>
        </authorList>
    </citation>
    <scope>NUCLEOTIDE SEQUENCE [LARGE SCALE GENOMIC DNA]</scope>
    <source>
        <strain evidence="3 4">YOKOZUNA-1</strain>
    </source>
</reference>
<feature type="compositionally biased region" description="Polar residues" evidence="2">
    <location>
        <begin position="1"/>
        <end position="17"/>
    </location>
</feature>
<dbReference type="GO" id="GO:0070652">
    <property type="term" value="C:HAUS complex"/>
    <property type="evidence" value="ECO:0007669"/>
    <property type="project" value="InterPro"/>
</dbReference>
<name>A0A1D1VAR5_RAMVA</name>
<sequence>MCSSSGLRCYPDSSSKGSMDAEDLRKAEQHQQENGEAGRNGRGQGNAIHPPCTSLTIVCSFLDNLLQMDADPSPTEDDLGLLRKNPFDSARIANALLFLWRNKDPPTAKEMLDRVNSTCCSHDHLRSVIEAAIDSKITAFRDVCRTVMQKEVQPNTTTEGRSQDPLLVTLQKKTARIAEKKEQVVRLLQQKRQIVAETEATLLSAAKKLEAAAHGLLDENSVEEQRYDQLMNTCIDVVDHQLEVFKMEAKLKYYTTDKIDQLREQKIRLGAVRSQLELNVSALEVKKKEYESLGPEFRKIAKDYGNILREIEVENRIRLAFPSP</sequence>
<dbReference type="EMBL" id="BDGG01000005">
    <property type="protein sequence ID" value="GAU98729.1"/>
    <property type="molecule type" value="Genomic_DNA"/>
</dbReference>
<keyword evidence="1" id="KW-0175">Coiled coil</keyword>
<evidence type="ECO:0000256" key="2">
    <source>
        <dbReference type="SAM" id="MobiDB-lite"/>
    </source>
</evidence>
<feature type="compositionally biased region" description="Basic and acidic residues" evidence="2">
    <location>
        <begin position="22"/>
        <end position="33"/>
    </location>
</feature>
<dbReference type="Pfam" id="PF14735">
    <property type="entry name" value="HAUS4"/>
    <property type="match status" value="1"/>
</dbReference>
<dbReference type="Proteomes" id="UP000186922">
    <property type="component" value="Unassembled WGS sequence"/>
</dbReference>
<evidence type="ECO:0000256" key="1">
    <source>
        <dbReference type="SAM" id="Coils"/>
    </source>
</evidence>
<dbReference type="GO" id="GO:0051225">
    <property type="term" value="P:spindle assembly"/>
    <property type="evidence" value="ECO:0007669"/>
    <property type="project" value="InterPro"/>
</dbReference>
<keyword evidence="4" id="KW-1185">Reference proteome</keyword>
<evidence type="ECO:0000313" key="4">
    <source>
        <dbReference type="Proteomes" id="UP000186922"/>
    </source>
</evidence>
<feature type="coiled-coil region" evidence="1">
    <location>
        <begin position="170"/>
        <end position="197"/>
    </location>
</feature>
<dbReference type="OrthoDB" id="661220at2759"/>
<protein>
    <submittedName>
        <fullName evidence="3">Uncharacterized protein</fullName>
    </submittedName>
</protein>